<sequence>MRRDQAIQIHGKALAAVEALTSVLEVMKETVTAEEFEKLKKGVGLSIGAIEMHINAPLLQYFPDLEI</sequence>
<evidence type="ECO:0000313" key="2">
    <source>
        <dbReference type="Proteomes" id="UP000271137"/>
    </source>
</evidence>
<dbReference type="Proteomes" id="UP000271137">
    <property type="component" value="Unassembled WGS sequence"/>
</dbReference>
<gene>
    <name evidence="1" type="ORF">EJO66_32090</name>
</gene>
<accession>A0ABX9ZWJ5</accession>
<name>A0ABX9ZWJ5_9BURK</name>
<comment type="caution">
    <text evidence="1">The sequence shown here is derived from an EMBL/GenBank/DDBJ whole genome shotgun (WGS) entry which is preliminary data.</text>
</comment>
<proteinExistence type="predicted"/>
<dbReference type="RefSeq" id="WP_125967234.1">
    <property type="nucleotide sequence ID" value="NZ_RXFQ01000048.1"/>
</dbReference>
<protein>
    <submittedName>
        <fullName evidence="1">Uncharacterized protein</fullName>
    </submittedName>
</protein>
<keyword evidence="2" id="KW-1185">Reference proteome</keyword>
<dbReference type="EMBL" id="RXFQ01000048">
    <property type="protein sequence ID" value="RSZ24200.1"/>
    <property type="molecule type" value="Genomic_DNA"/>
</dbReference>
<reference evidence="1 2" key="1">
    <citation type="submission" date="2018-12" db="EMBL/GenBank/DDBJ databases">
        <title>The genome sequences of strain 502.</title>
        <authorList>
            <person name="Gao J."/>
            <person name="Sun J."/>
        </authorList>
    </citation>
    <scope>NUCLEOTIDE SEQUENCE [LARGE SCALE GENOMIC DNA]</scope>
    <source>
        <strain evidence="1 2">502</strain>
    </source>
</reference>
<evidence type="ECO:0000313" key="1">
    <source>
        <dbReference type="EMBL" id="RSZ24200.1"/>
    </source>
</evidence>
<organism evidence="1 2">
    <name type="scientific">Variovorax beijingensis</name>
    <dbReference type="NCBI Taxonomy" id="2496117"/>
    <lineage>
        <taxon>Bacteria</taxon>
        <taxon>Pseudomonadati</taxon>
        <taxon>Pseudomonadota</taxon>
        <taxon>Betaproteobacteria</taxon>
        <taxon>Burkholderiales</taxon>
        <taxon>Comamonadaceae</taxon>
        <taxon>Variovorax</taxon>
    </lineage>
</organism>